<feature type="domain" description="AraC-type arabinose-binding/dimerisation" evidence="2">
    <location>
        <begin position="23"/>
        <end position="97"/>
    </location>
</feature>
<evidence type="ECO:0000313" key="3">
    <source>
        <dbReference type="EMBL" id="OLQ71239.1"/>
    </source>
</evidence>
<dbReference type="Proteomes" id="UP000186905">
    <property type="component" value="Unassembled WGS sequence"/>
</dbReference>
<keyword evidence="4" id="KW-1185">Reference proteome</keyword>
<protein>
    <recommendedName>
        <fullName evidence="2">AraC-type arabinose-binding/dimerisation domain-containing protein</fullName>
    </recommendedName>
</protein>
<dbReference type="OrthoDB" id="5916374at2"/>
<keyword evidence="1" id="KW-0238">DNA-binding</keyword>
<dbReference type="EMBL" id="MJIL01000095">
    <property type="protein sequence ID" value="OLQ71239.1"/>
    <property type="molecule type" value="Genomic_DNA"/>
</dbReference>
<name>A0A1Q9GA69_9GAMM</name>
<proteinExistence type="predicted"/>
<reference evidence="3 4" key="1">
    <citation type="submission" date="2016-09" db="EMBL/GenBank/DDBJ databases">
        <title>Photobacterium proteolyticum sp. nov. a protease producing bacterium isolated from ocean sediments of Laizhou Bay.</title>
        <authorList>
            <person name="Li Y."/>
        </authorList>
    </citation>
    <scope>NUCLEOTIDE SEQUENCE [LARGE SCALE GENOMIC DNA]</scope>
    <source>
        <strain evidence="3 4">13-12</strain>
    </source>
</reference>
<dbReference type="GO" id="GO:0006355">
    <property type="term" value="P:regulation of DNA-templated transcription"/>
    <property type="evidence" value="ECO:0007669"/>
    <property type="project" value="InterPro"/>
</dbReference>
<dbReference type="Pfam" id="PF02311">
    <property type="entry name" value="AraC_binding"/>
    <property type="match status" value="1"/>
</dbReference>
<gene>
    <name evidence="3" type="ORF">BIT28_03485</name>
</gene>
<dbReference type="InterPro" id="IPR011051">
    <property type="entry name" value="RmlC_Cupin_sf"/>
</dbReference>
<evidence type="ECO:0000259" key="2">
    <source>
        <dbReference type="Pfam" id="PF02311"/>
    </source>
</evidence>
<dbReference type="InterPro" id="IPR003313">
    <property type="entry name" value="AraC-bd"/>
</dbReference>
<accession>A0A1Q9GA69</accession>
<dbReference type="RefSeq" id="WP_075767519.1">
    <property type="nucleotide sequence ID" value="NZ_MJIL01000095.1"/>
</dbReference>
<dbReference type="AlphaFoldDB" id="A0A1Q9GA69"/>
<sequence length="228" mass="25087">MKQAIEFSHNIQNFLHVGSRRKSHTSYMIVVQEGSALVRLGKQEFLITKGAGFWIPFDCLHALTVLPGTQYDKVEFSARLTTPVCREAGFFSVSKLLTALLAELRQEFKTQSTDSLDGPAGNLLRVIADQVAKLKVKSNSLCPALRNDYNVQLNQLLKGDKVTDKPALAAISEIIGFSSSELEACIVMREALKLSRSGRKLEQISDTLKTPKDTIAALAKPILGLELD</sequence>
<comment type="caution">
    <text evidence="3">The sequence shown here is derived from an EMBL/GenBank/DDBJ whole genome shotgun (WGS) entry which is preliminary data.</text>
</comment>
<evidence type="ECO:0000256" key="1">
    <source>
        <dbReference type="ARBA" id="ARBA00023125"/>
    </source>
</evidence>
<organism evidence="3 4">
    <name type="scientific">Photobacterium proteolyticum</name>
    <dbReference type="NCBI Taxonomy" id="1903952"/>
    <lineage>
        <taxon>Bacteria</taxon>
        <taxon>Pseudomonadati</taxon>
        <taxon>Pseudomonadota</taxon>
        <taxon>Gammaproteobacteria</taxon>
        <taxon>Vibrionales</taxon>
        <taxon>Vibrionaceae</taxon>
        <taxon>Photobacterium</taxon>
    </lineage>
</organism>
<dbReference type="GO" id="GO:0003677">
    <property type="term" value="F:DNA binding"/>
    <property type="evidence" value="ECO:0007669"/>
    <property type="project" value="UniProtKB-KW"/>
</dbReference>
<dbReference type="SUPFAM" id="SSF51182">
    <property type="entry name" value="RmlC-like cupins"/>
    <property type="match status" value="1"/>
</dbReference>
<evidence type="ECO:0000313" key="4">
    <source>
        <dbReference type="Proteomes" id="UP000186905"/>
    </source>
</evidence>